<dbReference type="OrthoDB" id="4510758at2"/>
<dbReference type="Pfam" id="PF00756">
    <property type="entry name" value="Esterase"/>
    <property type="match status" value="1"/>
</dbReference>
<dbReference type="SUPFAM" id="SSF53474">
    <property type="entry name" value="alpha/beta-Hydrolases"/>
    <property type="match status" value="1"/>
</dbReference>
<gene>
    <name evidence="2" type="ORF">A605_01870</name>
</gene>
<dbReference type="STRING" id="1121362.A605_01870"/>
<sequence>MKPVRSVIPTLAALALTGGILAAPVAGAAELTPTDVNGGVPVSTISQMTAPVTENSPEWRTVAREWVAENPAAREGRIEELNVYSPSMGRDIPVAVIHAADKSTLRPTLYMLNGAGGAEQDNDWITLSPILDLYEDKNVNLVIPMEGAFSYYTDWLETPGTGYLKEPQMWETFLTKELPGPIEEHLGASNERGIAGFSMSATSSLLLAEHNQGFYDTVGSFSGCALTSYPLEYEYLRLTTNRGGGEPEQMWGPQGSPYNVYNDALVNAENLRGTELYISNGSGLAGETDLPGHYTRQGADPLVASVNSAILQIEGGVIEAGTNACTHHLKAKLDSLDIPADYNFRPVGTHSWPYWRADLAQSWETFDRAFTTDE</sequence>
<dbReference type="KEGG" id="chn:A605_01870"/>
<protein>
    <submittedName>
        <fullName evidence="2">Trehalose corynomycolyl transferase A</fullName>
    </submittedName>
</protein>
<evidence type="ECO:0000313" key="2">
    <source>
        <dbReference type="EMBL" id="AGF71388.1"/>
    </source>
</evidence>
<dbReference type="PATRIC" id="fig|1121362.3.peg.369"/>
<keyword evidence="3" id="KW-1185">Reference proteome</keyword>
<feature type="signal peptide" evidence="1">
    <location>
        <begin position="1"/>
        <end position="28"/>
    </location>
</feature>
<name>M1NIY9_9CORY</name>
<dbReference type="Gene3D" id="3.40.50.1820">
    <property type="entry name" value="alpha/beta hydrolase"/>
    <property type="match status" value="1"/>
</dbReference>
<dbReference type="InterPro" id="IPR050583">
    <property type="entry name" value="Mycobacterial_A85_antigen"/>
</dbReference>
<reference evidence="2 3" key="1">
    <citation type="journal article" date="2012" name="Stand. Genomic Sci.">
        <title>Genome sequence of the halotolerant bacterium Corynebacterium halotolerans type strain YIM 70093(T) (= DSM 44683(T)).</title>
        <authorList>
            <person name="Ruckert C."/>
            <person name="Albersmeier A."/>
            <person name="Al-Dilaimi A."/>
            <person name="Niehaus K."/>
            <person name="Szczepanowski R."/>
            <person name="Kalinowski J."/>
        </authorList>
    </citation>
    <scope>NUCLEOTIDE SEQUENCE [LARGE SCALE GENOMIC DNA]</scope>
    <source>
        <strain evidence="2">YIM 70093</strain>
    </source>
</reference>
<dbReference type="InterPro" id="IPR029058">
    <property type="entry name" value="AB_hydrolase_fold"/>
</dbReference>
<accession>M1NIY9</accession>
<keyword evidence="2" id="KW-0808">Transferase</keyword>
<dbReference type="PANTHER" id="PTHR48098:SF1">
    <property type="entry name" value="DIACYLGLYCEROL ACYLTRANSFERASE_MYCOLYLTRANSFERASE AG85A"/>
    <property type="match status" value="1"/>
</dbReference>
<proteinExistence type="predicted"/>
<keyword evidence="1" id="KW-0732">Signal</keyword>
<dbReference type="GO" id="GO:0016747">
    <property type="term" value="F:acyltransferase activity, transferring groups other than amino-acyl groups"/>
    <property type="evidence" value="ECO:0007669"/>
    <property type="project" value="TreeGrafter"/>
</dbReference>
<feature type="chain" id="PRO_5004016037" evidence="1">
    <location>
        <begin position="29"/>
        <end position="374"/>
    </location>
</feature>
<evidence type="ECO:0000256" key="1">
    <source>
        <dbReference type="SAM" id="SignalP"/>
    </source>
</evidence>
<dbReference type="AlphaFoldDB" id="M1NIY9"/>
<dbReference type="Proteomes" id="UP000011723">
    <property type="component" value="Chromosome"/>
</dbReference>
<dbReference type="RefSeq" id="WP_015399812.1">
    <property type="nucleotide sequence ID" value="NC_020302.1"/>
</dbReference>
<dbReference type="HOGENOM" id="CLU_026624_0_2_11"/>
<evidence type="ECO:0000313" key="3">
    <source>
        <dbReference type="Proteomes" id="UP000011723"/>
    </source>
</evidence>
<dbReference type="PANTHER" id="PTHR48098">
    <property type="entry name" value="ENTEROCHELIN ESTERASE-RELATED"/>
    <property type="match status" value="1"/>
</dbReference>
<dbReference type="InterPro" id="IPR000801">
    <property type="entry name" value="Esterase-like"/>
</dbReference>
<dbReference type="eggNOG" id="COG0627">
    <property type="taxonomic scope" value="Bacteria"/>
</dbReference>
<organism evidence="2 3">
    <name type="scientific">Corynebacterium halotolerans YIM 70093 = DSM 44683</name>
    <dbReference type="NCBI Taxonomy" id="1121362"/>
    <lineage>
        <taxon>Bacteria</taxon>
        <taxon>Bacillati</taxon>
        <taxon>Actinomycetota</taxon>
        <taxon>Actinomycetes</taxon>
        <taxon>Mycobacteriales</taxon>
        <taxon>Corynebacteriaceae</taxon>
        <taxon>Corynebacterium</taxon>
    </lineage>
</organism>
<dbReference type="EMBL" id="CP003697">
    <property type="protein sequence ID" value="AGF71388.1"/>
    <property type="molecule type" value="Genomic_DNA"/>
</dbReference>